<name>A0AA36DWF0_CYLNA</name>
<sequence>MTLFALFFIFVALLTPVSIGNSLDDIDRFTKDPENRRLLFLSAYLRSLQAMHTKPREFVTLAGYLGFLDAPSQPSGRLPLEGQRGMSPAAIFDFNERMYSLASNPTTRNYLASRFAHAMIEALDRDHEKWMQMQSSFDPLDDQWARGVLQQWNAQTGTQLGESWPEQGEFLPASQ</sequence>
<reference evidence="2" key="1">
    <citation type="submission" date="2023-07" db="EMBL/GenBank/DDBJ databases">
        <authorList>
            <consortium name="CYATHOMIX"/>
        </authorList>
    </citation>
    <scope>NUCLEOTIDE SEQUENCE</scope>
    <source>
        <strain evidence="2">N/A</strain>
    </source>
</reference>
<protein>
    <submittedName>
        <fullName evidence="2">Uncharacterized protein</fullName>
    </submittedName>
</protein>
<feature type="chain" id="PRO_5041321391" evidence="1">
    <location>
        <begin position="21"/>
        <end position="175"/>
    </location>
</feature>
<evidence type="ECO:0000256" key="1">
    <source>
        <dbReference type="SAM" id="SignalP"/>
    </source>
</evidence>
<feature type="signal peptide" evidence="1">
    <location>
        <begin position="1"/>
        <end position="20"/>
    </location>
</feature>
<dbReference type="EMBL" id="CATQJL010000112">
    <property type="protein sequence ID" value="CAJ0593224.1"/>
    <property type="molecule type" value="Genomic_DNA"/>
</dbReference>
<gene>
    <name evidence="2" type="ORF">CYNAS_LOCUS5207</name>
</gene>
<accession>A0AA36DWF0</accession>
<proteinExistence type="predicted"/>
<comment type="caution">
    <text evidence="2">The sequence shown here is derived from an EMBL/GenBank/DDBJ whole genome shotgun (WGS) entry which is preliminary data.</text>
</comment>
<dbReference type="AlphaFoldDB" id="A0AA36DWF0"/>
<keyword evidence="3" id="KW-1185">Reference proteome</keyword>
<keyword evidence="1" id="KW-0732">Signal</keyword>
<evidence type="ECO:0000313" key="2">
    <source>
        <dbReference type="EMBL" id="CAJ0593224.1"/>
    </source>
</evidence>
<evidence type="ECO:0000313" key="3">
    <source>
        <dbReference type="Proteomes" id="UP001176961"/>
    </source>
</evidence>
<dbReference type="Proteomes" id="UP001176961">
    <property type="component" value="Unassembled WGS sequence"/>
</dbReference>
<organism evidence="2 3">
    <name type="scientific">Cylicocyclus nassatus</name>
    <name type="common">Nematode worm</name>
    <dbReference type="NCBI Taxonomy" id="53992"/>
    <lineage>
        <taxon>Eukaryota</taxon>
        <taxon>Metazoa</taxon>
        <taxon>Ecdysozoa</taxon>
        <taxon>Nematoda</taxon>
        <taxon>Chromadorea</taxon>
        <taxon>Rhabditida</taxon>
        <taxon>Rhabditina</taxon>
        <taxon>Rhabditomorpha</taxon>
        <taxon>Strongyloidea</taxon>
        <taxon>Strongylidae</taxon>
        <taxon>Cylicocyclus</taxon>
    </lineage>
</organism>